<dbReference type="AlphaFoldDB" id="W7XH32"/>
<evidence type="ECO:0000313" key="2">
    <source>
        <dbReference type="Proteomes" id="UP000009168"/>
    </source>
</evidence>
<dbReference type="GeneID" id="24442056"/>
<protein>
    <submittedName>
        <fullName evidence="1">Uncharacterized protein</fullName>
    </submittedName>
</protein>
<sequence length="32" mass="3850">MYFKLNIIPLRRPDLREPLPTVLHQSNKKSPF</sequence>
<dbReference type="EMBL" id="GG662852">
    <property type="protein sequence ID" value="EWS76438.1"/>
    <property type="molecule type" value="Genomic_DNA"/>
</dbReference>
<gene>
    <name evidence="1" type="ORF">TTHERM_001268150</name>
</gene>
<accession>W7XH32</accession>
<name>W7XH32_TETTS</name>
<reference evidence="2" key="1">
    <citation type="journal article" date="2006" name="PLoS Biol.">
        <title>Macronuclear genome sequence of the ciliate Tetrahymena thermophila, a model eukaryote.</title>
        <authorList>
            <person name="Eisen J.A."/>
            <person name="Coyne R.S."/>
            <person name="Wu M."/>
            <person name="Wu D."/>
            <person name="Thiagarajan M."/>
            <person name="Wortman J.R."/>
            <person name="Badger J.H."/>
            <person name="Ren Q."/>
            <person name="Amedeo P."/>
            <person name="Jones K.M."/>
            <person name="Tallon L.J."/>
            <person name="Delcher A.L."/>
            <person name="Salzberg S.L."/>
            <person name="Silva J.C."/>
            <person name="Haas B.J."/>
            <person name="Majoros W.H."/>
            <person name="Farzad M."/>
            <person name="Carlton J.M."/>
            <person name="Smith R.K. Jr."/>
            <person name="Garg J."/>
            <person name="Pearlman R.E."/>
            <person name="Karrer K.M."/>
            <person name="Sun L."/>
            <person name="Manning G."/>
            <person name="Elde N.C."/>
            <person name="Turkewitz A.P."/>
            <person name="Asai D.J."/>
            <person name="Wilkes D.E."/>
            <person name="Wang Y."/>
            <person name="Cai H."/>
            <person name="Collins K."/>
            <person name="Stewart B.A."/>
            <person name="Lee S.R."/>
            <person name="Wilamowska K."/>
            <person name="Weinberg Z."/>
            <person name="Ruzzo W.L."/>
            <person name="Wloga D."/>
            <person name="Gaertig J."/>
            <person name="Frankel J."/>
            <person name="Tsao C.-C."/>
            <person name="Gorovsky M.A."/>
            <person name="Keeling P.J."/>
            <person name="Waller R.F."/>
            <person name="Patron N.J."/>
            <person name="Cherry J.M."/>
            <person name="Stover N.A."/>
            <person name="Krieger C.J."/>
            <person name="del Toro C."/>
            <person name="Ryder H.F."/>
            <person name="Williamson S.C."/>
            <person name="Barbeau R.A."/>
            <person name="Hamilton E.P."/>
            <person name="Orias E."/>
        </authorList>
    </citation>
    <scope>NUCLEOTIDE SEQUENCE [LARGE SCALE GENOMIC DNA]</scope>
    <source>
        <strain evidence="2">SB210</strain>
    </source>
</reference>
<proteinExistence type="predicted"/>
<keyword evidence="2" id="KW-1185">Reference proteome</keyword>
<dbReference type="KEGG" id="tet:TTHERM_001268150"/>
<evidence type="ECO:0000313" key="1">
    <source>
        <dbReference type="EMBL" id="EWS76438.1"/>
    </source>
</evidence>
<dbReference type="InParanoid" id="W7XH32"/>
<dbReference type="RefSeq" id="XP_012651024.1">
    <property type="nucleotide sequence ID" value="XM_012795570.1"/>
</dbReference>
<dbReference type="Proteomes" id="UP000009168">
    <property type="component" value="Unassembled WGS sequence"/>
</dbReference>
<organism evidence="1 2">
    <name type="scientific">Tetrahymena thermophila (strain SB210)</name>
    <dbReference type="NCBI Taxonomy" id="312017"/>
    <lineage>
        <taxon>Eukaryota</taxon>
        <taxon>Sar</taxon>
        <taxon>Alveolata</taxon>
        <taxon>Ciliophora</taxon>
        <taxon>Intramacronucleata</taxon>
        <taxon>Oligohymenophorea</taxon>
        <taxon>Hymenostomatida</taxon>
        <taxon>Tetrahymenina</taxon>
        <taxon>Tetrahymenidae</taxon>
        <taxon>Tetrahymena</taxon>
    </lineage>
</organism>